<reference evidence="2" key="1">
    <citation type="submission" date="2023-10" db="EMBL/GenBank/DDBJ databases">
        <authorList>
            <person name="Domelevo Entfellner J.-B."/>
        </authorList>
    </citation>
    <scope>NUCLEOTIDE SEQUENCE</scope>
</reference>
<evidence type="ECO:0000313" key="2">
    <source>
        <dbReference type="EMBL" id="CAJ1933996.1"/>
    </source>
</evidence>
<evidence type="ECO:0000256" key="1">
    <source>
        <dbReference type="SAM" id="MobiDB-lite"/>
    </source>
</evidence>
<evidence type="ECO:0000313" key="3">
    <source>
        <dbReference type="Proteomes" id="UP001189624"/>
    </source>
</evidence>
<accession>A0AA86VWY6</accession>
<feature type="compositionally biased region" description="Polar residues" evidence="1">
    <location>
        <begin position="736"/>
        <end position="752"/>
    </location>
</feature>
<feature type="region of interest" description="Disordered" evidence="1">
    <location>
        <begin position="723"/>
        <end position="752"/>
    </location>
</feature>
<dbReference type="Proteomes" id="UP001189624">
    <property type="component" value="Chromosome 2"/>
</dbReference>
<protein>
    <submittedName>
        <fullName evidence="2">Uncharacterized protein</fullName>
    </submittedName>
</protein>
<dbReference type="Gene3D" id="2.120.10.70">
    <property type="entry name" value="Fucose-specific lectin"/>
    <property type="match status" value="2"/>
</dbReference>
<dbReference type="EMBL" id="OY731399">
    <property type="protein sequence ID" value="CAJ1933996.1"/>
    <property type="molecule type" value="Genomic_DNA"/>
</dbReference>
<name>A0AA86VWY6_9FABA</name>
<dbReference type="SUPFAM" id="SSF89372">
    <property type="entry name" value="Fucose-specific lectin"/>
    <property type="match status" value="2"/>
</dbReference>
<dbReference type="PANTHER" id="PTHR36893:SF1">
    <property type="entry name" value="BULB-TYPE LECTIN DOMAIN-CONTAINING PROTEIN"/>
    <property type="match status" value="1"/>
</dbReference>
<dbReference type="PANTHER" id="PTHR36893">
    <property type="entry name" value="OS01G0275950 PROTEIN"/>
    <property type="match status" value="1"/>
</dbReference>
<proteinExistence type="predicted"/>
<keyword evidence="3" id="KW-1185">Reference proteome</keyword>
<sequence length="1163" mass="130175">MVLLASMTAVHWLWLKHRRPTIHKLMASHPQLAEEGAIQIAEILHRYPSLNVALIMGLAALLLQAIHASRNVDGNCLCRGLDGSPDETRGMNVFIIGPYVVVEEMMKTGKDGGEEFLSRAGPDTREVAGSAFGVDYIPTSLADLRYCFTQAEILHRYPSLNGLAALLLQAIHASRNVDGNCLCRGLDCSPDETRGMNVFIIGPYVVVEEMMKMEKDGGEELLSRAGPVFHLICGILGLLSVSFCTVVYCTSCCLHQFFQQSDRRFEQKTDRFWKFSEEADRWVEVQLPCDLISGGDNECGKVNRGGENMDQEHGFADKNIRPDRKDGKVGVVGPLDVVLMPLRKRVSLTKMSETSVWITGESGSIYERFWNGLEWVLAPHDLPISAGRAVAVFIINQMILALSESGNLYQMHLTLGETSQPVWVEFSPTISQITDNNPDENTLILMKSAVVSDDGQRGYFCTKNGTLVELDVVESSRWTNHGQPAGANVAAIAAVAFTREVVYTISSAGDLYEYNRKTKPSWKKHICQEKTTKVSPLIPSKGCILHGLSGDHSESLFLLTKEGTLVERRLHQRKWKWVVHGSPEQQTLTSITPALQDESSETFISLFFTTSAGSVFEYQMAKQLGTVHNNHCLEAWGSHEHPLHAKAARGIAGIPLQVGRILYALDDGRLAELHLVGLGGESSGPFVPQNFRRKASTKYVWTVLDVPESEGWNAEYCTEERGPRNCMTGTKDESNDSGTSSVTGRRKQSQTQSYYLSLGTGGDLNKSSEEYNLPDDWISRNFRLRLLYEGKSFFLISNDGSVFEYVCIENLWVWLRHDSTSAMNGIVGNYNGSLFMVNTFGSLFLREWSDNEITWKNCTAMRKGRNIIGGQPWDALPGKSRRAKTEDSIFFVSKNGRLLQFMVYMRKFKWKDCKNPQNVKVASIVDQELFRENIVFVTGRNGRLYQYNKVTDLWHEHYQSQHLVLSQFPGTVVRPSTKSLSGSLFMLSREGGLVEYQWNTWYGWNWVEHGTPYKGVTLVGSPGPSFEGNQLLLIGSDGRVYLRYMDNNAWKWKDCGFPYVGNKIVEAHSGGFNEEKPVQIDGNCASGLNKAPDNLADVNLNCEPKVASTRPIPFSEGSVIFELIDGRLAELQLVEEKEWTWSRIIGTPNSLCLESYWITLATS</sequence>
<dbReference type="AlphaFoldDB" id="A0AA86VWY6"/>
<dbReference type="Gramene" id="rna-AYBTSS11_LOCUS6670">
    <property type="protein sequence ID" value="CAJ1933996.1"/>
    <property type="gene ID" value="gene-AYBTSS11_LOCUS6670"/>
</dbReference>
<gene>
    <name evidence="2" type="ORF">AYBTSS11_LOCUS6670</name>
</gene>
<organism evidence="2 3">
    <name type="scientific">Sphenostylis stenocarpa</name>
    <dbReference type="NCBI Taxonomy" id="92480"/>
    <lineage>
        <taxon>Eukaryota</taxon>
        <taxon>Viridiplantae</taxon>
        <taxon>Streptophyta</taxon>
        <taxon>Embryophyta</taxon>
        <taxon>Tracheophyta</taxon>
        <taxon>Spermatophyta</taxon>
        <taxon>Magnoliopsida</taxon>
        <taxon>eudicotyledons</taxon>
        <taxon>Gunneridae</taxon>
        <taxon>Pentapetalae</taxon>
        <taxon>rosids</taxon>
        <taxon>fabids</taxon>
        <taxon>Fabales</taxon>
        <taxon>Fabaceae</taxon>
        <taxon>Papilionoideae</taxon>
        <taxon>50 kb inversion clade</taxon>
        <taxon>NPAAA clade</taxon>
        <taxon>indigoferoid/millettioid clade</taxon>
        <taxon>Phaseoleae</taxon>
        <taxon>Sphenostylis</taxon>
    </lineage>
</organism>